<dbReference type="InterPro" id="IPR020471">
    <property type="entry name" value="AKR"/>
</dbReference>
<dbReference type="InterPro" id="IPR036812">
    <property type="entry name" value="NAD(P)_OxRdtase_dom_sf"/>
</dbReference>
<dbReference type="PANTHER" id="PTHR43827">
    <property type="entry name" value="2,5-DIKETO-D-GLUCONIC ACID REDUCTASE"/>
    <property type="match status" value="1"/>
</dbReference>
<proteinExistence type="predicted"/>
<evidence type="ECO:0000313" key="4">
    <source>
        <dbReference type="Proteomes" id="UP001196413"/>
    </source>
</evidence>
<keyword evidence="4" id="KW-1185">Reference proteome</keyword>
<keyword evidence="2" id="KW-0560">Oxidoreductase</keyword>
<keyword evidence="1" id="KW-0521">NADP</keyword>
<name>A0AAD5MF36_PARTN</name>
<dbReference type="PROSITE" id="PS00063">
    <property type="entry name" value="ALDOKETO_REDUCTASE_3"/>
    <property type="match status" value="1"/>
</dbReference>
<accession>A0AAD5MF36</accession>
<dbReference type="AlphaFoldDB" id="A0AAD5MF36"/>
<dbReference type="Proteomes" id="UP001196413">
    <property type="component" value="Unassembled WGS sequence"/>
</dbReference>
<evidence type="ECO:0000313" key="3">
    <source>
        <dbReference type="EMBL" id="KAJ1355068.1"/>
    </source>
</evidence>
<evidence type="ECO:0000256" key="2">
    <source>
        <dbReference type="ARBA" id="ARBA00023002"/>
    </source>
</evidence>
<dbReference type="Gene3D" id="3.20.20.100">
    <property type="entry name" value="NADP-dependent oxidoreductase domain"/>
    <property type="match status" value="1"/>
</dbReference>
<dbReference type="EMBL" id="JAHQIW010002314">
    <property type="protein sequence ID" value="KAJ1355068.1"/>
    <property type="molecule type" value="Genomic_DNA"/>
</dbReference>
<comment type="caution">
    <text evidence="3">The sequence shown here is derived from an EMBL/GenBank/DDBJ whole genome shotgun (WGS) entry which is preliminary data.</text>
</comment>
<evidence type="ECO:0000256" key="1">
    <source>
        <dbReference type="ARBA" id="ARBA00022857"/>
    </source>
</evidence>
<dbReference type="SUPFAM" id="SSF51430">
    <property type="entry name" value="NAD(P)-linked oxidoreductase"/>
    <property type="match status" value="1"/>
</dbReference>
<gene>
    <name evidence="3" type="ORF">KIN20_012334</name>
</gene>
<dbReference type="InterPro" id="IPR018170">
    <property type="entry name" value="Aldo/ket_reductase_CS"/>
</dbReference>
<reference evidence="3" key="1">
    <citation type="submission" date="2021-06" db="EMBL/GenBank/DDBJ databases">
        <title>Parelaphostrongylus tenuis whole genome reference sequence.</title>
        <authorList>
            <person name="Garwood T.J."/>
            <person name="Larsen P.A."/>
            <person name="Fountain-Jones N.M."/>
            <person name="Garbe J.R."/>
            <person name="Macchietto M.G."/>
            <person name="Kania S.A."/>
            <person name="Gerhold R.W."/>
            <person name="Richards J.E."/>
            <person name="Wolf T.M."/>
        </authorList>
    </citation>
    <scope>NUCLEOTIDE SEQUENCE</scope>
    <source>
        <strain evidence="3">MNPRO001-30</strain>
        <tissue evidence="3">Meninges</tissue>
    </source>
</reference>
<dbReference type="GO" id="GO:0016616">
    <property type="term" value="F:oxidoreductase activity, acting on the CH-OH group of donors, NAD or NADP as acceptor"/>
    <property type="evidence" value="ECO:0007669"/>
    <property type="project" value="UniProtKB-ARBA"/>
</dbReference>
<protein>
    <submittedName>
        <fullName evidence="3">Uncharacterized protein</fullName>
    </submittedName>
</protein>
<dbReference type="PANTHER" id="PTHR43827:SF3">
    <property type="entry name" value="NADP-DEPENDENT OXIDOREDUCTASE DOMAIN-CONTAINING PROTEIN"/>
    <property type="match status" value="1"/>
</dbReference>
<sequence>MAKKHNTTVSMIRVSRALSQGVGIIPKSATPERIVENVKVTELKVSEEEMESLHKLSQDQNYIRCYGWRVL</sequence>
<organism evidence="3 4">
    <name type="scientific">Parelaphostrongylus tenuis</name>
    <name type="common">Meningeal worm</name>
    <dbReference type="NCBI Taxonomy" id="148309"/>
    <lineage>
        <taxon>Eukaryota</taxon>
        <taxon>Metazoa</taxon>
        <taxon>Ecdysozoa</taxon>
        <taxon>Nematoda</taxon>
        <taxon>Chromadorea</taxon>
        <taxon>Rhabditida</taxon>
        <taxon>Rhabditina</taxon>
        <taxon>Rhabditomorpha</taxon>
        <taxon>Strongyloidea</taxon>
        <taxon>Metastrongylidae</taxon>
        <taxon>Parelaphostrongylus</taxon>
    </lineage>
</organism>